<dbReference type="Proteomes" id="UP000247118">
    <property type="component" value="Chromosome"/>
</dbReference>
<keyword evidence="1" id="KW-0805">Transcription regulation</keyword>
<gene>
    <name evidence="5" type="ORF">DLJ61_21615</name>
</gene>
<dbReference type="PANTHER" id="PTHR43537">
    <property type="entry name" value="TRANSCRIPTIONAL REGULATOR, GNTR FAMILY"/>
    <property type="match status" value="1"/>
</dbReference>
<dbReference type="GeneID" id="32690413"/>
<dbReference type="SUPFAM" id="SSF48008">
    <property type="entry name" value="GntR ligand-binding domain-like"/>
    <property type="match status" value="1"/>
</dbReference>
<evidence type="ECO:0000256" key="3">
    <source>
        <dbReference type="ARBA" id="ARBA00023163"/>
    </source>
</evidence>
<keyword evidence="3" id="KW-0804">Transcription</keyword>
<dbReference type="Pfam" id="PF07729">
    <property type="entry name" value="FCD"/>
    <property type="match status" value="1"/>
</dbReference>
<dbReference type="KEGG" id="gta:BCM27_21390"/>
<dbReference type="PANTHER" id="PTHR43537:SF41">
    <property type="entry name" value="TRANSCRIPTIONAL REGULATORY PROTEIN"/>
    <property type="match status" value="1"/>
</dbReference>
<dbReference type="AlphaFoldDB" id="A0AAD0K9H9"/>
<dbReference type="SMART" id="SM00895">
    <property type="entry name" value="FCD"/>
    <property type="match status" value="1"/>
</dbReference>
<keyword evidence="2" id="KW-0238">DNA-binding</keyword>
<feature type="domain" description="HTH gntR-type" evidence="4">
    <location>
        <begin position="29"/>
        <end position="96"/>
    </location>
</feature>
<reference evidence="5 6" key="1">
    <citation type="submission" date="2018-05" db="EMBL/GenBank/DDBJ databases">
        <title>Complete genome sequence of Gordonia terrae NRRL B-16283.</title>
        <authorList>
            <person name="Garlena R.A."/>
            <person name="Russell D.A."/>
            <person name="Hatfull G.F."/>
        </authorList>
    </citation>
    <scope>NUCLEOTIDE SEQUENCE [LARGE SCALE GENOMIC DNA]</scope>
    <source>
        <strain evidence="5 6">NRRL B-16283</strain>
    </source>
</reference>
<dbReference type="SMART" id="SM00345">
    <property type="entry name" value="HTH_GNTR"/>
    <property type="match status" value="1"/>
</dbReference>
<organism evidence="5 6">
    <name type="scientific">Gordonia terrae</name>
    <dbReference type="NCBI Taxonomy" id="2055"/>
    <lineage>
        <taxon>Bacteria</taxon>
        <taxon>Bacillati</taxon>
        <taxon>Actinomycetota</taxon>
        <taxon>Actinomycetes</taxon>
        <taxon>Mycobacteriales</taxon>
        <taxon>Gordoniaceae</taxon>
        <taxon>Gordonia</taxon>
    </lineage>
</organism>
<dbReference type="InterPro" id="IPR000524">
    <property type="entry name" value="Tscrpt_reg_HTH_GntR"/>
</dbReference>
<dbReference type="GO" id="GO:0043565">
    <property type="term" value="F:sequence-specific DNA binding"/>
    <property type="evidence" value="ECO:0007669"/>
    <property type="project" value="InterPro"/>
</dbReference>
<dbReference type="CDD" id="cd07377">
    <property type="entry name" value="WHTH_GntR"/>
    <property type="match status" value="1"/>
</dbReference>
<evidence type="ECO:0000313" key="6">
    <source>
        <dbReference type="Proteomes" id="UP000247118"/>
    </source>
</evidence>
<dbReference type="InterPro" id="IPR036388">
    <property type="entry name" value="WH-like_DNA-bd_sf"/>
</dbReference>
<evidence type="ECO:0000256" key="2">
    <source>
        <dbReference type="ARBA" id="ARBA00023125"/>
    </source>
</evidence>
<dbReference type="InterPro" id="IPR008920">
    <property type="entry name" value="TF_FadR/GntR_C"/>
</dbReference>
<dbReference type="GO" id="GO:0003700">
    <property type="term" value="F:DNA-binding transcription factor activity"/>
    <property type="evidence" value="ECO:0007669"/>
    <property type="project" value="InterPro"/>
</dbReference>
<evidence type="ECO:0000313" key="5">
    <source>
        <dbReference type="EMBL" id="AWO85773.1"/>
    </source>
</evidence>
<sequence>MYTSVHGTAARMTALPPRIAKPAPTRATSTANLDVAERLRRAIVSGNLPAGSRIVQSDIASRLGVSVTPVREALRQLEAEGLVDFDAFRGATIHQISREELVEVYQLRKTLIPSSVTAAVLEITEQQLDEAEMLATSMTMDMPASDWVEANRRFHWLMDTCDSQPRTRVILGNLTDLSTLYVGMAIVSEHARRSRAQVDHLEMVRITRRRDVDAAVALAVDHLDDTLRSALKAMPE</sequence>
<dbReference type="PRINTS" id="PR00033">
    <property type="entry name" value="HTHASNC"/>
</dbReference>
<accession>A0AAD0K9H9</accession>
<evidence type="ECO:0000259" key="4">
    <source>
        <dbReference type="PROSITE" id="PS50949"/>
    </source>
</evidence>
<dbReference type="InterPro" id="IPR000485">
    <property type="entry name" value="AsnC-type_HTH_dom"/>
</dbReference>
<proteinExistence type="predicted"/>
<dbReference type="EMBL" id="CP029604">
    <property type="protein sequence ID" value="AWO85773.1"/>
    <property type="molecule type" value="Genomic_DNA"/>
</dbReference>
<dbReference type="SUPFAM" id="SSF46785">
    <property type="entry name" value="Winged helix' DNA-binding domain"/>
    <property type="match status" value="1"/>
</dbReference>
<evidence type="ECO:0000256" key="1">
    <source>
        <dbReference type="ARBA" id="ARBA00023015"/>
    </source>
</evidence>
<dbReference type="InterPro" id="IPR036390">
    <property type="entry name" value="WH_DNA-bd_sf"/>
</dbReference>
<dbReference type="PROSITE" id="PS50949">
    <property type="entry name" value="HTH_GNTR"/>
    <property type="match status" value="1"/>
</dbReference>
<dbReference type="RefSeq" id="WP_004019136.1">
    <property type="nucleotide sequence ID" value="NZ_CABEIC010000002.1"/>
</dbReference>
<dbReference type="Pfam" id="PF00392">
    <property type="entry name" value="GntR"/>
    <property type="match status" value="1"/>
</dbReference>
<protein>
    <submittedName>
        <fullName evidence="5">GntR family transcriptional regulator</fullName>
    </submittedName>
</protein>
<name>A0AAD0K9H9_9ACTN</name>
<dbReference type="InterPro" id="IPR011711">
    <property type="entry name" value="GntR_C"/>
</dbReference>
<dbReference type="Gene3D" id="1.20.120.530">
    <property type="entry name" value="GntR ligand-binding domain-like"/>
    <property type="match status" value="1"/>
</dbReference>
<dbReference type="Gene3D" id="1.10.10.10">
    <property type="entry name" value="Winged helix-like DNA-binding domain superfamily/Winged helix DNA-binding domain"/>
    <property type="match status" value="1"/>
</dbReference>